<dbReference type="RefSeq" id="WP_334581424.1">
    <property type="nucleotide sequence ID" value="NZ_JBEZVE010000006.1"/>
</dbReference>
<comment type="caution">
    <text evidence="1">The sequence shown here is derived from an EMBL/GenBank/DDBJ whole genome shotgun (WGS) entry which is preliminary data.</text>
</comment>
<sequence length="57" mass="6515">MNADVEPLVDCEAGTRNRRAESWRWTWRPVATRGDEFSVRHEATVLVAAVSECCDQH</sequence>
<proteinExistence type="predicted"/>
<accession>A0ABV2ZGI9</accession>
<reference evidence="1 2" key="1">
    <citation type="submission" date="2024-06" db="EMBL/GenBank/DDBJ databases">
        <title>The Natural Products Discovery Center: Release of the First 8490 Sequenced Strains for Exploring Actinobacteria Biosynthetic Diversity.</title>
        <authorList>
            <person name="Kalkreuter E."/>
            <person name="Kautsar S.A."/>
            <person name="Yang D."/>
            <person name="Bader C.D."/>
            <person name="Teijaro C.N."/>
            <person name="Fluegel L."/>
            <person name="Davis C.M."/>
            <person name="Simpson J.R."/>
            <person name="Lauterbach L."/>
            <person name="Steele A.D."/>
            <person name="Gui C."/>
            <person name="Meng S."/>
            <person name="Li G."/>
            <person name="Viehrig K."/>
            <person name="Ye F."/>
            <person name="Su P."/>
            <person name="Kiefer A.F."/>
            <person name="Nichols A."/>
            <person name="Cepeda A.J."/>
            <person name="Yan W."/>
            <person name="Fan B."/>
            <person name="Jiang Y."/>
            <person name="Adhikari A."/>
            <person name="Zheng C.-J."/>
            <person name="Schuster L."/>
            <person name="Cowan T.M."/>
            <person name="Smanski M.J."/>
            <person name="Chevrette M.G."/>
            <person name="De Carvalho L.P.S."/>
            <person name="Shen B."/>
        </authorList>
    </citation>
    <scope>NUCLEOTIDE SEQUENCE [LARGE SCALE GENOMIC DNA]</scope>
    <source>
        <strain evidence="1 2">NPDC033843</strain>
    </source>
</reference>
<dbReference type="EMBL" id="JBEZVE010000006">
    <property type="protein sequence ID" value="MEU3781664.1"/>
    <property type="molecule type" value="Genomic_DNA"/>
</dbReference>
<organism evidence="1 2">
    <name type="scientific">Streptomyces sp. 900129855</name>
    <dbReference type="NCBI Taxonomy" id="3155129"/>
    <lineage>
        <taxon>Bacteria</taxon>
        <taxon>Bacillati</taxon>
        <taxon>Actinomycetota</taxon>
        <taxon>Actinomycetes</taxon>
        <taxon>Kitasatosporales</taxon>
        <taxon>Streptomycetaceae</taxon>
        <taxon>Streptomyces</taxon>
    </lineage>
</organism>
<keyword evidence="2" id="KW-1185">Reference proteome</keyword>
<evidence type="ECO:0000313" key="2">
    <source>
        <dbReference type="Proteomes" id="UP001550739"/>
    </source>
</evidence>
<gene>
    <name evidence="1" type="ORF">AB0E89_13930</name>
</gene>
<name>A0ABV2ZGI9_9ACTN</name>
<evidence type="ECO:0000313" key="1">
    <source>
        <dbReference type="EMBL" id="MEU3781664.1"/>
    </source>
</evidence>
<protein>
    <submittedName>
        <fullName evidence="1">Uncharacterized protein</fullName>
    </submittedName>
</protein>
<dbReference type="Proteomes" id="UP001550739">
    <property type="component" value="Unassembled WGS sequence"/>
</dbReference>